<organism evidence="1 2">
    <name type="scientific">Streptomyces violaceusniger</name>
    <dbReference type="NCBI Taxonomy" id="68280"/>
    <lineage>
        <taxon>Bacteria</taxon>
        <taxon>Bacillati</taxon>
        <taxon>Actinomycetota</taxon>
        <taxon>Actinomycetes</taxon>
        <taxon>Kitasatosporales</taxon>
        <taxon>Streptomycetaceae</taxon>
        <taxon>Streptomyces</taxon>
        <taxon>Streptomyces violaceusniger group</taxon>
    </lineage>
</organism>
<proteinExistence type="predicted"/>
<name>A0A4D4LQG1_STRVO</name>
<gene>
    <name evidence="1" type="ORF">SVIO_107220</name>
</gene>
<sequence length="124" mass="13662">MPLKAGANRSGALGQPIRWPEFNWQVISLKYGHLLQALFTRPGGEALRACIDAMGDPEYQRLLRCSADELRERLPGTGSTAGPIADLIAPWTTPRSWRRCATWAATTSARCRMRSPVSTTPARP</sequence>
<comment type="caution">
    <text evidence="1">The sequence shown here is derived from an EMBL/GenBank/DDBJ whole genome shotgun (WGS) entry which is preliminary data.</text>
</comment>
<reference evidence="1 2" key="1">
    <citation type="journal article" date="2020" name="Int. J. Syst. Evol. Microbiol.">
        <title>Reclassification of Streptomyces castelarensis and Streptomyces sporoclivatus as later heterotypic synonyms of Streptomyces antimycoticus.</title>
        <authorList>
            <person name="Komaki H."/>
            <person name="Tamura T."/>
        </authorList>
    </citation>
    <scope>NUCLEOTIDE SEQUENCE [LARGE SCALE GENOMIC DNA]</scope>
    <source>
        <strain evidence="1 2">NBRC 13459</strain>
    </source>
</reference>
<dbReference type="EMBL" id="BJHW01000002">
    <property type="protein sequence ID" value="GDY60099.1"/>
    <property type="molecule type" value="Genomic_DNA"/>
</dbReference>
<dbReference type="AlphaFoldDB" id="A0A4D4LQG1"/>
<keyword evidence="2" id="KW-1185">Reference proteome</keyword>
<evidence type="ECO:0000313" key="2">
    <source>
        <dbReference type="Proteomes" id="UP000301309"/>
    </source>
</evidence>
<dbReference type="Proteomes" id="UP000301309">
    <property type="component" value="Unassembled WGS sequence"/>
</dbReference>
<accession>A0A4D4LQG1</accession>
<protein>
    <submittedName>
        <fullName evidence="1">Uncharacterized protein</fullName>
    </submittedName>
</protein>
<evidence type="ECO:0000313" key="1">
    <source>
        <dbReference type="EMBL" id="GDY60099.1"/>
    </source>
</evidence>
<dbReference type="Gene3D" id="3.40.50.970">
    <property type="match status" value="1"/>
</dbReference>